<dbReference type="Proteomes" id="UP000185192">
    <property type="component" value="Unassembled WGS sequence"/>
</dbReference>
<gene>
    <name evidence="1" type="ORF">SAMN02745824_0684</name>
</gene>
<organism evidence="1 2">
    <name type="scientific">Parasphingorhabdus marina DSM 22363</name>
    <dbReference type="NCBI Taxonomy" id="1123272"/>
    <lineage>
        <taxon>Bacteria</taxon>
        <taxon>Pseudomonadati</taxon>
        <taxon>Pseudomonadota</taxon>
        <taxon>Alphaproteobacteria</taxon>
        <taxon>Sphingomonadales</taxon>
        <taxon>Sphingomonadaceae</taxon>
        <taxon>Parasphingorhabdus</taxon>
    </lineage>
</organism>
<proteinExistence type="predicted"/>
<dbReference type="EMBL" id="FSQW01000001">
    <property type="protein sequence ID" value="SIN60518.1"/>
    <property type="molecule type" value="Genomic_DNA"/>
</dbReference>
<reference evidence="2" key="1">
    <citation type="submission" date="2016-11" db="EMBL/GenBank/DDBJ databases">
        <authorList>
            <person name="Varghese N."/>
            <person name="Submissions S."/>
        </authorList>
    </citation>
    <scope>NUCLEOTIDE SEQUENCE [LARGE SCALE GENOMIC DNA]</scope>
    <source>
        <strain evidence="2">DSM 22363</strain>
    </source>
</reference>
<name>A0A1N6CPM2_9SPHN</name>
<dbReference type="AlphaFoldDB" id="A0A1N6CPM2"/>
<dbReference type="RefSeq" id="WP_074203726.1">
    <property type="nucleotide sequence ID" value="NZ_FSQW01000001.1"/>
</dbReference>
<accession>A0A1N6CPM2</accession>
<sequence length="98" mass="10401">MPALLLSMDLIFAPLVLLAGSATAELPVSRSNGPRAGARASVSARIIRGESVRFEAPDPRARSLPIGSDSNSLVLPKARDRKSANIGGETQQILIEFY</sequence>
<protein>
    <submittedName>
        <fullName evidence="1">Uncharacterized protein</fullName>
    </submittedName>
</protein>
<evidence type="ECO:0000313" key="1">
    <source>
        <dbReference type="EMBL" id="SIN60518.1"/>
    </source>
</evidence>
<keyword evidence="2" id="KW-1185">Reference proteome</keyword>
<evidence type="ECO:0000313" key="2">
    <source>
        <dbReference type="Proteomes" id="UP000185192"/>
    </source>
</evidence>